<dbReference type="GO" id="GO:0008270">
    <property type="term" value="F:zinc ion binding"/>
    <property type="evidence" value="ECO:0007669"/>
    <property type="project" value="UniProtKB-KW"/>
</dbReference>
<evidence type="ECO:0000259" key="7">
    <source>
        <dbReference type="PROSITE" id="PS50103"/>
    </source>
</evidence>
<keyword evidence="4 5" id="KW-0862">Zinc</keyword>
<feature type="region of interest" description="Disordered" evidence="6">
    <location>
        <begin position="403"/>
        <end position="439"/>
    </location>
</feature>
<feature type="domain" description="C3H1-type" evidence="7">
    <location>
        <begin position="315"/>
        <end position="341"/>
    </location>
</feature>
<dbReference type="AlphaFoldDB" id="A0A9W4HH55"/>
<accession>A0A9W4HH55</accession>
<feature type="region of interest" description="Disordered" evidence="6">
    <location>
        <begin position="19"/>
        <end position="110"/>
    </location>
</feature>
<evidence type="ECO:0000256" key="6">
    <source>
        <dbReference type="SAM" id="MobiDB-lite"/>
    </source>
</evidence>
<dbReference type="PROSITE" id="PS50103">
    <property type="entry name" value="ZF_C3H1"/>
    <property type="match status" value="4"/>
</dbReference>
<evidence type="ECO:0000313" key="9">
    <source>
        <dbReference type="Proteomes" id="UP001153618"/>
    </source>
</evidence>
<organism evidence="8 9">
    <name type="scientific">Penicillium olsonii</name>
    <dbReference type="NCBI Taxonomy" id="99116"/>
    <lineage>
        <taxon>Eukaryota</taxon>
        <taxon>Fungi</taxon>
        <taxon>Dikarya</taxon>
        <taxon>Ascomycota</taxon>
        <taxon>Pezizomycotina</taxon>
        <taxon>Eurotiomycetes</taxon>
        <taxon>Eurotiomycetidae</taxon>
        <taxon>Eurotiales</taxon>
        <taxon>Aspergillaceae</taxon>
        <taxon>Penicillium</taxon>
    </lineage>
</organism>
<feature type="zinc finger region" description="C3H1-type" evidence="5">
    <location>
        <begin position="259"/>
        <end position="285"/>
    </location>
</feature>
<proteinExistence type="predicted"/>
<dbReference type="FunFam" id="4.10.1000.10:FF:000035">
    <property type="entry name" value="CCCH zinc finger protein, variant"/>
    <property type="match status" value="1"/>
</dbReference>
<dbReference type="InterPro" id="IPR036855">
    <property type="entry name" value="Znf_CCCH_sf"/>
</dbReference>
<dbReference type="PANTHER" id="PTHR46156:SF1">
    <property type="entry name" value="ZINC FINGER CCCH DOMAIN-CONTAINING PROTEIN 3"/>
    <property type="match status" value="1"/>
</dbReference>
<feature type="compositionally biased region" description="Polar residues" evidence="6">
    <location>
        <begin position="97"/>
        <end position="106"/>
    </location>
</feature>
<dbReference type="EMBL" id="CAJVOS010000013">
    <property type="protein sequence ID" value="CAG8010118.1"/>
    <property type="molecule type" value="Genomic_DNA"/>
</dbReference>
<keyword evidence="2" id="KW-0677">Repeat</keyword>
<feature type="domain" description="C3H1-type" evidence="7">
    <location>
        <begin position="342"/>
        <end position="370"/>
    </location>
</feature>
<gene>
    <name evidence="8" type="ORF">POLS_LOCUS2102</name>
</gene>
<dbReference type="InterPro" id="IPR000571">
    <property type="entry name" value="Znf_CCCH"/>
</dbReference>
<dbReference type="GO" id="GO:0005634">
    <property type="term" value="C:nucleus"/>
    <property type="evidence" value="ECO:0007669"/>
    <property type="project" value="TreeGrafter"/>
</dbReference>
<comment type="caution">
    <text evidence="8">The sequence shown here is derived from an EMBL/GenBank/DDBJ whole genome shotgun (WGS) entry which is preliminary data.</text>
</comment>
<feature type="compositionally biased region" description="Polar residues" evidence="6">
    <location>
        <begin position="25"/>
        <end position="36"/>
    </location>
</feature>
<feature type="zinc finger region" description="C3H1-type" evidence="5">
    <location>
        <begin position="315"/>
        <end position="341"/>
    </location>
</feature>
<dbReference type="Proteomes" id="UP001153618">
    <property type="component" value="Unassembled WGS sequence"/>
</dbReference>
<dbReference type="SMART" id="SM00356">
    <property type="entry name" value="ZnF_C3H1"/>
    <property type="match status" value="5"/>
</dbReference>
<dbReference type="SUPFAM" id="SSF90229">
    <property type="entry name" value="CCCH zinc finger"/>
    <property type="match status" value="3"/>
</dbReference>
<protein>
    <recommendedName>
        <fullName evidence="7">C3H1-type domain-containing protein</fullName>
    </recommendedName>
</protein>
<feature type="compositionally biased region" description="Basic residues" evidence="6">
    <location>
        <begin position="52"/>
        <end position="69"/>
    </location>
</feature>
<dbReference type="PANTHER" id="PTHR46156">
    <property type="entry name" value="CCCH ZINGC FINGER"/>
    <property type="match status" value="1"/>
</dbReference>
<dbReference type="FunFam" id="4.10.1000.10:FF:000022">
    <property type="entry name" value="Zinc finger CCCH domain-containing protein 7"/>
    <property type="match status" value="1"/>
</dbReference>
<evidence type="ECO:0000256" key="4">
    <source>
        <dbReference type="ARBA" id="ARBA00022833"/>
    </source>
</evidence>
<evidence type="ECO:0000256" key="5">
    <source>
        <dbReference type="PROSITE-ProRule" id="PRU00723"/>
    </source>
</evidence>
<feature type="zinc finger region" description="C3H1-type" evidence="5">
    <location>
        <begin position="286"/>
        <end position="314"/>
    </location>
</feature>
<evidence type="ECO:0000256" key="3">
    <source>
        <dbReference type="ARBA" id="ARBA00022771"/>
    </source>
</evidence>
<feature type="zinc finger region" description="C3H1-type" evidence="5">
    <location>
        <begin position="342"/>
        <end position="370"/>
    </location>
</feature>
<evidence type="ECO:0000313" key="8">
    <source>
        <dbReference type="EMBL" id="CAG8010118.1"/>
    </source>
</evidence>
<sequence length="460" mass="49946">MTENEDLLAKIGQLAGQINRHKSQETQPTNTQSQYVSRHAPSHQGWAPYYRGRGRGRGRGTGAPHRHRTLVLNNTGSGSSAGGAPSATPTSAYEGPTPTSATSTGNGWIAKRDRHMQLINSSIYEKETQARSKAMEETRKFREQKKAERQQAKVLRYAQGPGGVATVTTSAHATGGHEIMVNDVAFKVGRGGSKLIRISSTYPFDLVFASNRLTFKDDPSTANNTPKRVTVAGVPFVRSKNGNLHRLGAVASKKPHTAKKRDELCKRFTTTGTCYKGPTCLFTHDPSKVAICKDFLQTGQCAAGSSCDLSHEPSSHRSPACMHFLRGRCANPECRYAHIRVTPGAPVCRAFATLGYCDKGDSCEEKHVHECPDYANSGACNKKRCQLPHVDRAGQIRKAAAAAAAADQGEDESDASSEEETYDAIDSDDVDSDEYDDFAEELIEGVDSGEMSQQQDFIAF</sequence>
<keyword evidence="3 5" id="KW-0863">Zinc-finger</keyword>
<dbReference type="Gene3D" id="6.10.250.3220">
    <property type="match status" value="1"/>
</dbReference>
<reference evidence="8" key="1">
    <citation type="submission" date="2021-07" db="EMBL/GenBank/DDBJ databases">
        <authorList>
            <person name="Branca A.L. A."/>
        </authorList>
    </citation>
    <scope>NUCLEOTIDE SEQUENCE</scope>
</reference>
<keyword evidence="1 5" id="KW-0479">Metal-binding</keyword>
<feature type="compositionally biased region" description="Acidic residues" evidence="6">
    <location>
        <begin position="408"/>
        <end position="439"/>
    </location>
</feature>
<feature type="domain" description="C3H1-type" evidence="7">
    <location>
        <begin position="259"/>
        <end position="285"/>
    </location>
</feature>
<evidence type="ECO:0000256" key="1">
    <source>
        <dbReference type="ARBA" id="ARBA00022723"/>
    </source>
</evidence>
<dbReference type="Gene3D" id="4.10.1000.10">
    <property type="entry name" value="Zinc finger, CCCH-type"/>
    <property type="match status" value="2"/>
</dbReference>
<keyword evidence="9" id="KW-1185">Reference proteome</keyword>
<feature type="domain" description="C3H1-type" evidence="7">
    <location>
        <begin position="286"/>
        <end position="314"/>
    </location>
</feature>
<feature type="compositionally biased region" description="Low complexity" evidence="6">
    <location>
        <begin position="75"/>
        <end position="92"/>
    </location>
</feature>
<dbReference type="OrthoDB" id="410307at2759"/>
<evidence type="ECO:0000256" key="2">
    <source>
        <dbReference type="ARBA" id="ARBA00022737"/>
    </source>
</evidence>
<name>A0A9W4HH55_PENOL</name>